<proteinExistence type="predicted"/>
<gene>
    <name evidence="1" type="ORF">LCGC14_1418610</name>
</gene>
<dbReference type="EMBL" id="LAZR01009434">
    <property type="protein sequence ID" value="KKM72631.1"/>
    <property type="molecule type" value="Genomic_DNA"/>
</dbReference>
<protein>
    <submittedName>
        <fullName evidence="1">Uncharacterized protein</fullName>
    </submittedName>
</protein>
<reference evidence="1" key="1">
    <citation type="journal article" date="2015" name="Nature">
        <title>Complex archaea that bridge the gap between prokaryotes and eukaryotes.</title>
        <authorList>
            <person name="Spang A."/>
            <person name="Saw J.H."/>
            <person name="Jorgensen S.L."/>
            <person name="Zaremba-Niedzwiedzka K."/>
            <person name="Martijn J."/>
            <person name="Lind A.E."/>
            <person name="van Eijk R."/>
            <person name="Schleper C."/>
            <person name="Guy L."/>
            <person name="Ettema T.J."/>
        </authorList>
    </citation>
    <scope>NUCLEOTIDE SEQUENCE</scope>
</reference>
<organism evidence="1">
    <name type="scientific">marine sediment metagenome</name>
    <dbReference type="NCBI Taxonomy" id="412755"/>
    <lineage>
        <taxon>unclassified sequences</taxon>
        <taxon>metagenomes</taxon>
        <taxon>ecological metagenomes</taxon>
    </lineage>
</organism>
<sequence>MKKDKKRDDRRLFDCPTCGLTATIDQDQYEGKASIQCPACDFHETINLKELED</sequence>
<dbReference type="AlphaFoldDB" id="A0A0F9KDB0"/>
<comment type="caution">
    <text evidence="1">The sequence shown here is derived from an EMBL/GenBank/DDBJ whole genome shotgun (WGS) entry which is preliminary data.</text>
</comment>
<name>A0A0F9KDB0_9ZZZZ</name>
<evidence type="ECO:0000313" key="1">
    <source>
        <dbReference type="EMBL" id="KKM72631.1"/>
    </source>
</evidence>
<accession>A0A0F9KDB0</accession>
<dbReference type="SUPFAM" id="SSF57783">
    <property type="entry name" value="Zinc beta-ribbon"/>
    <property type="match status" value="1"/>
</dbReference>